<dbReference type="InterPro" id="IPR022645">
    <property type="entry name" value="SecD/SecF_bac"/>
</dbReference>
<feature type="domain" description="Protein translocase subunit SecDF P1" evidence="15">
    <location>
        <begin position="60"/>
        <end position="117"/>
    </location>
</feature>
<dbReference type="Gene3D" id="3.30.70.2040">
    <property type="match status" value="1"/>
</dbReference>
<evidence type="ECO:0000313" key="17">
    <source>
        <dbReference type="EMBL" id="QGG46698.1"/>
    </source>
</evidence>
<dbReference type="NCBIfam" id="TIGR00916">
    <property type="entry name" value="2A0604s01"/>
    <property type="match status" value="2"/>
</dbReference>
<dbReference type="NCBIfam" id="TIGR01129">
    <property type="entry name" value="secD"/>
    <property type="match status" value="1"/>
</dbReference>
<dbReference type="Pfam" id="PF07549">
    <property type="entry name" value="Sec_GG"/>
    <property type="match status" value="2"/>
</dbReference>
<keyword evidence="2 12" id="KW-0813">Transport</keyword>
<evidence type="ECO:0000256" key="4">
    <source>
        <dbReference type="ARBA" id="ARBA00022692"/>
    </source>
</evidence>
<evidence type="ECO:0000256" key="8">
    <source>
        <dbReference type="ARBA" id="ARBA00023136"/>
    </source>
</evidence>
<dbReference type="InterPro" id="IPR055344">
    <property type="entry name" value="SecD_SecF_C_bact"/>
</dbReference>
<dbReference type="SUPFAM" id="SSF82866">
    <property type="entry name" value="Multidrug efflux transporter AcrB transmembrane domain"/>
    <property type="match status" value="2"/>
</dbReference>
<comment type="similarity">
    <text evidence="10">In the C-terminal section; belongs to the SecD/SecF family. SecF subfamily.</text>
</comment>
<dbReference type="Gene3D" id="3.30.70.3220">
    <property type="match status" value="1"/>
</dbReference>
<dbReference type="InterPro" id="IPR005791">
    <property type="entry name" value="SecD"/>
</dbReference>
<dbReference type="InterPro" id="IPR048634">
    <property type="entry name" value="SecD_SecF_C"/>
</dbReference>
<dbReference type="FunFam" id="1.20.1640.10:FF:000004">
    <property type="entry name" value="Protein translocase subunit SecD"/>
    <property type="match status" value="1"/>
</dbReference>
<evidence type="ECO:0000313" key="18">
    <source>
        <dbReference type="Proteomes" id="UP000366051"/>
    </source>
</evidence>
<dbReference type="Proteomes" id="UP000366051">
    <property type="component" value="Chromosome"/>
</dbReference>
<dbReference type="PANTHER" id="PTHR30081:SF1">
    <property type="entry name" value="PROTEIN TRANSLOCASE SUBUNIT SECD"/>
    <property type="match status" value="1"/>
</dbReference>
<comment type="caution">
    <text evidence="12">Lacks conserved residue(s) required for the propagation of feature annotation.</text>
</comment>
<comment type="similarity">
    <text evidence="12">Belongs to the SecD/SecF family. SecD subfamily.</text>
</comment>
<feature type="transmembrane region" description="Helical" evidence="12">
    <location>
        <begin position="590"/>
        <end position="612"/>
    </location>
</feature>
<dbReference type="Pfam" id="PF22599">
    <property type="entry name" value="SecDF_P1_head"/>
    <property type="match status" value="1"/>
</dbReference>
<evidence type="ECO:0000259" key="16">
    <source>
        <dbReference type="Pfam" id="PF22599"/>
    </source>
</evidence>
<dbReference type="RefSeq" id="WP_153724219.1">
    <property type="nucleotide sequence ID" value="NZ_CP045875.1"/>
</dbReference>
<accession>A0A5Q2MWE8</accession>
<comment type="subunit">
    <text evidence="13">Forms a complex with SecD. Part of the essential Sec protein translocation apparatus which comprises SecA, SecYEG and auxiliary proteins SecDF. Other proteins may also be involved.</text>
</comment>
<dbReference type="Pfam" id="PF21760">
    <property type="entry name" value="SecD_1st"/>
    <property type="match status" value="1"/>
</dbReference>
<sequence>MKTRNLLQMIALLLLVAVSAALSYNPILQGTKLGLDLQGGLHVVLQAVEGPEEGVTQREMEQVKAIMEQRINGLGVEEPLIQIQGQDRLIIELAGIDDPDRAIELIGRTAMLTFRTEAGEVVVEGQDLRQAREQIVPGGTEAIVTLSFNPEGTRKFAEATRANLNRTIGIYLDDDLLQNPVVRSVIVNGEAQITGYESLEEARRIALLLNSGALPVKLDMIEKRTVGPSLGADSLSKSQSAALIGLGLVIAFMILYYRVPGFIATVSLALYAVIVMGILALLNATLTLPGIFGLLLSVGMAVDANIIIYERIKEEIRQGKSLRASIEGGFNRAFRAILDANVTTLIIIIILYFLTSGLIRGFAITLGLGILASMFTAITFTRWMLRSTAGSGLFKDLRYYGAQEGHQNLERFSQINLMVKRKTWYGFSALLIVPAILSLLLQGLNFGIDFTGGSMMQVKFERATTVEEVRTVLGQHDLATATIQESNDNDFIIRTKVLEHEERIEVLNSLRSQIAPLEVQRDELVGPVIGKELAINALLALAAAAVFMIGYITIRFEFKFAVAAISALLHDVLIVVGIFSLFQIEVTTAFVAAILTVIGYSINDTIIIFDRIRENYGKMKKKGDIEEMVNRSLWETMTRSVNTALTVIFVLVALLFWGGETTKDLALAILIGVTVGVYSSIFHASPIWLDLKIWEKAQRRKRNTNTEAA</sequence>
<feature type="transmembrane region" description="Helical" evidence="12">
    <location>
        <begin position="240"/>
        <end position="257"/>
    </location>
</feature>
<reference evidence="18" key="1">
    <citation type="submission" date="2019-11" db="EMBL/GenBank/DDBJ databases">
        <title>Genome sequence of Heliorestis convoluta strain HH, an alkaliphilic and minimalistic phototrophic bacterium from a soda lake in Egypt.</title>
        <authorList>
            <person name="Dewey E.D."/>
            <person name="Stokes L.M."/>
            <person name="Burchell B.M."/>
            <person name="Shaffer K.N."/>
            <person name="Huntington A.M."/>
            <person name="Baker J.M."/>
            <person name="Nadendla S."/>
            <person name="Giglio M.G."/>
            <person name="Touchman J.W."/>
            <person name="Blankenship R.E."/>
            <person name="Madigan M.T."/>
            <person name="Sattley W.M."/>
        </authorList>
    </citation>
    <scope>NUCLEOTIDE SEQUENCE [LARGE SCALE GENOMIC DNA]</scope>
    <source>
        <strain evidence="18">HH</strain>
    </source>
</reference>
<dbReference type="HAMAP" id="MF_01464_B">
    <property type="entry name" value="SecF_B"/>
    <property type="match status" value="1"/>
</dbReference>
<comment type="subcellular location">
    <subcellularLocation>
        <location evidence="1 12">Cell membrane</location>
        <topology evidence="1 12">Multi-pass membrane protein</topology>
    </subcellularLocation>
</comment>
<evidence type="ECO:0000256" key="9">
    <source>
        <dbReference type="ARBA" id="ARBA00059018"/>
    </source>
</evidence>
<evidence type="ECO:0000259" key="14">
    <source>
        <dbReference type="Pfam" id="PF02355"/>
    </source>
</evidence>
<evidence type="ECO:0000256" key="13">
    <source>
        <dbReference type="HAMAP-Rule" id="MF_01464"/>
    </source>
</evidence>
<evidence type="ECO:0000259" key="15">
    <source>
        <dbReference type="Pfam" id="PF21760"/>
    </source>
</evidence>
<dbReference type="GO" id="GO:0015450">
    <property type="term" value="F:protein-transporting ATPase activity"/>
    <property type="evidence" value="ECO:0007669"/>
    <property type="project" value="InterPro"/>
</dbReference>
<evidence type="ECO:0000256" key="2">
    <source>
        <dbReference type="ARBA" id="ARBA00022448"/>
    </source>
</evidence>
<evidence type="ECO:0000256" key="7">
    <source>
        <dbReference type="ARBA" id="ARBA00023010"/>
    </source>
</evidence>
<dbReference type="InterPro" id="IPR005665">
    <property type="entry name" value="SecF_bac"/>
</dbReference>
<evidence type="ECO:0000256" key="11">
    <source>
        <dbReference type="ARBA" id="ARBA00061053"/>
    </source>
</evidence>
<feature type="transmembrane region" description="Helical" evidence="12">
    <location>
        <begin position="561"/>
        <end position="584"/>
    </location>
</feature>
<dbReference type="HAMAP" id="MF_01463_B">
    <property type="entry name" value="SecD_B"/>
    <property type="match status" value="1"/>
</dbReference>
<evidence type="ECO:0000256" key="10">
    <source>
        <dbReference type="ARBA" id="ARBA00060856"/>
    </source>
</evidence>
<dbReference type="KEGG" id="hcv:FTV88_0519"/>
<dbReference type="AlphaFoldDB" id="A0A5Q2MWE8"/>
<dbReference type="GO" id="GO:0065002">
    <property type="term" value="P:intracellular protein transmembrane transport"/>
    <property type="evidence" value="ECO:0007669"/>
    <property type="project" value="UniProtKB-UniRule"/>
</dbReference>
<feature type="domain" description="Protein export membrane protein SecD/SecF C-terminal" evidence="14">
    <location>
        <begin position="515"/>
        <end position="692"/>
    </location>
</feature>
<evidence type="ECO:0000256" key="3">
    <source>
        <dbReference type="ARBA" id="ARBA00022475"/>
    </source>
</evidence>
<dbReference type="Pfam" id="PF02355">
    <property type="entry name" value="SecD_SecF_C"/>
    <property type="match status" value="2"/>
</dbReference>
<keyword evidence="4 12" id="KW-0812">Transmembrane</keyword>
<keyword evidence="7 12" id="KW-0811">Translocation</keyword>
<feature type="transmembrane region" description="Helical" evidence="12">
    <location>
        <begin position="533"/>
        <end position="554"/>
    </location>
</feature>
<dbReference type="FunFam" id="1.20.1640.10:FF:000024">
    <property type="entry name" value="Multifunctional fusion protein"/>
    <property type="match status" value="1"/>
</dbReference>
<evidence type="ECO:0000256" key="5">
    <source>
        <dbReference type="ARBA" id="ARBA00022927"/>
    </source>
</evidence>
<organism evidence="17 18">
    <name type="scientific">Heliorestis convoluta</name>
    <dbReference type="NCBI Taxonomy" id="356322"/>
    <lineage>
        <taxon>Bacteria</taxon>
        <taxon>Bacillati</taxon>
        <taxon>Bacillota</taxon>
        <taxon>Clostridia</taxon>
        <taxon>Eubacteriales</taxon>
        <taxon>Heliobacteriaceae</taxon>
        <taxon>Heliorestis</taxon>
    </lineage>
</organism>
<proteinExistence type="inferred from homology"/>
<comment type="subunit">
    <text evidence="12">Forms a complex with SecF. Part of the essential Sec protein translocation apparatus which comprises SecA, SecYEG and auxiliary proteins SecDF. Other proteins may also be involved.</text>
</comment>
<dbReference type="InterPro" id="IPR048631">
    <property type="entry name" value="SecD_1st"/>
</dbReference>
<evidence type="ECO:0000256" key="12">
    <source>
        <dbReference type="HAMAP-Rule" id="MF_01463"/>
    </source>
</evidence>
<dbReference type="PANTHER" id="PTHR30081">
    <property type="entry name" value="PROTEIN-EXPORT MEMBRANE PROTEIN SEC"/>
    <property type="match status" value="1"/>
</dbReference>
<dbReference type="OrthoDB" id="9805019at2"/>
<feature type="domain" description="Protein export membrane protein SecD/SecF C-terminal" evidence="14">
    <location>
        <begin position="218"/>
        <end position="383"/>
    </location>
</feature>
<keyword evidence="18" id="KW-1185">Reference proteome</keyword>
<gene>
    <name evidence="12 17" type="primary">secD</name>
    <name evidence="13" type="synonym">secF</name>
    <name evidence="17" type="ORF">FTV88_0519</name>
</gene>
<comment type="function">
    <text evidence="9 12">Part of the Sec protein translocase complex. Interacts with the SecYEG preprotein conducting channel. SecDF uses the proton motive force (PMF) to complete protein translocation after the ATP-dependent function of SecA.</text>
</comment>
<feature type="transmembrane region" description="Helical" evidence="12">
    <location>
        <begin position="333"/>
        <end position="355"/>
    </location>
</feature>
<dbReference type="EMBL" id="CP045875">
    <property type="protein sequence ID" value="QGG46698.1"/>
    <property type="molecule type" value="Genomic_DNA"/>
</dbReference>
<keyword evidence="3 12" id="KW-1003">Cell membrane</keyword>
<keyword evidence="6 12" id="KW-1133">Transmembrane helix</keyword>
<feature type="domain" description="SecDF P1 head subdomain" evidence="16">
    <location>
        <begin position="120"/>
        <end position="216"/>
    </location>
</feature>
<dbReference type="GO" id="GO:0006605">
    <property type="term" value="P:protein targeting"/>
    <property type="evidence" value="ECO:0007669"/>
    <property type="project" value="UniProtKB-UniRule"/>
</dbReference>
<dbReference type="NCBIfam" id="TIGR00966">
    <property type="entry name" value="transloc_SecF"/>
    <property type="match status" value="1"/>
</dbReference>
<dbReference type="InterPro" id="IPR022646">
    <property type="entry name" value="SecD/SecF_CS"/>
</dbReference>
<dbReference type="GO" id="GO:0005886">
    <property type="term" value="C:plasma membrane"/>
    <property type="evidence" value="ECO:0007669"/>
    <property type="project" value="UniProtKB-SubCell"/>
</dbReference>
<evidence type="ECO:0000256" key="1">
    <source>
        <dbReference type="ARBA" id="ARBA00004651"/>
    </source>
</evidence>
<feature type="transmembrane region" description="Helical" evidence="12">
    <location>
        <begin position="641"/>
        <end position="659"/>
    </location>
</feature>
<evidence type="ECO:0000256" key="6">
    <source>
        <dbReference type="ARBA" id="ARBA00022989"/>
    </source>
</evidence>
<dbReference type="GO" id="GO:0043952">
    <property type="term" value="P:protein transport by the Sec complex"/>
    <property type="evidence" value="ECO:0007669"/>
    <property type="project" value="UniProtKB-UniRule"/>
</dbReference>
<dbReference type="InterPro" id="IPR022813">
    <property type="entry name" value="SecD/SecF_arch_bac"/>
</dbReference>
<keyword evidence="8 12" id="KW-0472">Membrane</keyword>
<feature type="transmembrane region" description="Helical" evidence="12">
    <location>
        <begin position="424"/>
        <end position="448"/>
    </location>
</feature>
<feature type="transmembrane region" description="Helical" evidence="12">
    <location>
        <begin position="361"/>
        <end position="385"/>
    </location>
</feature>
<comment type="similarity">
    <text evidence="11">In the N-terminal section; belongs to the SecD/SecF family. SecD subfamily.</text>
</comment>
<comment type="similarity">
    <text evidence="13">Belongs to the SecD/SecF family. SecF subfamily.</text>
</comment>
<keyword evidence="5 12" id="KW-0653">Protein transport</keyword>
<dbReference type="PRINTS" id="PR01755">
    <property type="entry name" value="SECFTRNLCASE"/>
</dbReference>
<name>A0A5Q2MWE8_9FIRM</name>
<feature type="transmembrane region" description="Helical" evidence="12">
    <location>
        <begin position="262"/>
        <end position="282"/>
    </location>
</feature>
<feature type="transmembrane region" description="Helical" evidence="12">
    <location>
        <begin position="665"/>
        <end position="691"/>
    </location>
</feature>
<feature type="transmembrane region" description="Helical" evidence="12">
    <location>
        <begin position="288"/>
        <end position="312"/>
    </location>
</feature>
<dbReference type="InterPro" id="IPR054384">
    <property type="entry name" value="SecDF_P1_head"/>
</dbReference>
<dbReference type="Gene3D" id="1.20.1640.10">
    <property type="entry name" value="Multidrug efflux transporter AcrB transmembrane domain"/>
    <property type="match status" value="2"/>
</dbReference>
<protein>
    <recommendedName>
        <fullName evidence="12 13">Multifunctional fusion protein</fullName>
    </recommendedName>
    <domain>
        <recommendedName>
            <fullName evidence="12">Protein translocase subunit SecD</fullName>
        </recommendedName>
    </domain>
    <domain>
        <recommendedName>
            <fullName evidence="13">Protein-export membrane protein SecF</fullName>
        </recommendedName>
    </domain>
</protein>